<name>A0ABP5F191_9ACTN</name>
<sequence>MATRIAFIDPEALVERCDVATGVRLTADDAGWEDGAVVPLDDWQPLTTEQAAQLRADSTTDPNTVVEVVRVPIDRAAAHVSWAE</sequence>
<dbReference type="EMBL" id="BAAAQN010000002">
    <property type="protein sequence ID" value="GAA2012979.1"/>
    <property type="molecule type" value="Genomic_DNA"/>
</dbReference>
<gene>
    <name evidence="1" type="ORF">GCM10009839_04460</name>
</gene>
<dbReference type="RefSeq" id="WP_344663756.1">
    <property type="nucleotide sequence ID" value="NZ_BAAAQN010000002.1"/>
</dbReference>
<evidence type="ECO:0000313" key="2">
    <source>
        <dbReference type="Proteomes" id="UP001500751"/>
    </source>
</evidence>
<reference evidence="2" key="1">
    <citation type="journal article" date="2019" name="Int. J. Syst. Evol. Microbiol.">
        <title>The Global Catalogue of Microorganisms (GCM) 10K type strain sequencing project: providing services to taxonomists for standard genome sequencing and annotation.</title>
        <authorList>
            <consortium name="The Broad Institute Genomics Platform"/>
            <consortium name="The Broad Institute Genome Sequencing Center for Infectious Disease"/>
            <person name="Wu L."/>
            <person name="Ma J."/>
        </authorList>
    </citation>
    <scope>NUCLEOTIDE SEQUENCE [LARGE SCALE GENOMIC DNA]</scope>
    <source>
        <strain evidence="2">JCM 16014</strain>
    </source>
</reference>
<proteinExistence type="predicted"/>
<dbReference type="Proteomes" id="UP001500751">
    <property type="component" value="Unassembled WGS sequence"/>
</dbReference>
<accession>A0ABP5F191</accession>
<evidence type="ECO:0000313" key="1">
    <source>
        <dbReference type="EMBL" id="GAA2012979.1"/>
    </source>
</evidence>
<protein>
    <submittedName>
        <fullName evidence="1">Uncharacterized protein</fullName>
    </submittedName>
</protein>
<keyword evidence="2" id="KW-1185">Reference proteome</keyword>
<comment type="caution">
    <text evidence="1">The sequence shown here is derived from an EMBL/GenBank/DDBJ whole genome shotgun (WGS) entry which is preliminary data.</text>
</comment>
<organism evidence="1 2">
    <name type="scientific">Catenulispora yoronensis</name>
    <dbReference type="NCBI Taxonomy" id="450799"/>
    <lineage>
        <taxon>Bacteria</taxon>
        <taxon>Bacillati</taxon>
        <taxon>Actinomycetota</taxon>
        <taxon>Actinomycetes</taxon>
        <taxon>Catenulisporales</taxon>
        <taxon>Catenulisporaceae</taxon>
        <taxon>Catenulispora</taxon>
    </lineage>
</organism>